<evidence type="ECO:0000313" key="1">
    <source>
        <dbReference type="EMBL" id="MBU5669597.1"/>
    </source>
</evidence>
<organism evidence="1 2">
    <name type="scientific">Peptoniphilus ovalis</name>
    <dbReference type="NCBI Taxonomy" id="2841503"/>
    <lineage>
        <taxon>Bacteria</taxon>
        <taxon>Bacillati</taxon>
        <taxon>Bacillota</taxon>
        <taxon>Tissierellia</taxon>
        <taxon>Tissierellales</taxon>
        <taxon>Peptoniphilaceae</taxon>
        <taxon>Peptoniphilus</taxon>
    </lineage>
</organism>
<comment type="caution">
    <text evidence="1">The sequence shown here is derived from an EMBL/GenBank/DDBJ whole genome shotgun (WGS) entry which is preliminary data.</text>
</comment>
<protein>
    <submittedName>
        <fullName evidence="1">Uncharacterized protein</fullName>
    </submittedName>
</protein>
<name>A0ABS6FHE3_9FIRM</name>
<reference evidence="1 2" key="1">
    <citation type="submission" date="2021-06" db="EMBL/GenBank/DDBJ databases">
        <authorList>
            <person name="Sun Q."/>
            <person name="Li D."/>
        </authorList>
    </citation>
    <scope>NUCLEOTIDE SEQUENCE [LARGE SCALE GENOMIC DNA]</scope>
    <source>
        <strain evidence="1 2">MSJ-1</strain>
    </source>
</reference>
<dbReference type="RefSeq" id="WP_216549432.1">
    <property type="nucleotide sequence ID" value="NZ_JAHLQO010000004.1"/>
</dbReference>
<dbReference type="Proteomes" id="UP000783742">
    <property type="component" value="Unassembled WGS sequence"/>
</dbReference>
<evidence type="ECO:0000313" key="2">
    <source>
        <dbReference type="Proteomes" id="UP000783742"/>
    </source>
</evidence>
<dbReference type="EMBL" id="JAHLQO010000004">
    <property type="protein sequence ID" value="MBU5669597.1"/>
    <property type="molecule type" value="Genomic_DNA"/>
</dbReference>
<keyword evidence="2" id="KW-1185">Reference proteome</keyword>
<gene>
    <name evidence="1" type="ORF">KQI68_07060</name>
</gene>
<sequence>MENVINLDNWWLSKEIGQLSYQQGQLEELLKNDNLDKISKSIMELNLKHCVETIDLYKKLFDEINKE</sequence>
<proteinExistence type="predicted"/>
<accession>A0ABS6FHE3</accession>